<accession>A0ACB8FWA7</accession>
<gene>
    <name evidence="1" type="ORF">K3G42_002515</name>
</gene>
<dbReference type="EMBL" id="CM037626">
    <property type="protein sequence ID" value="KAH8011593.1"/>
    <property type="molecule type" value="Genomic_DNA"/>
</dbReference>
<comment type="caution">
    <text evidence="1">The sequence shown here is derived from an EMBL/GenBank/DDBJ whole genome shotgun (WGS) entry which is preliminary data.</text>
</comment>
<proteinExistence type="predicted"/>
<sequence length="126" mass="14244">MPQKLSVLPLQASLFQPFDSNPSSAGDPAVHFHVCELLDVLRALRRRRDGGDDVLQAQEHGEEQYEEDRQESQKEPHVHVQVGVLIYRRISRCSQGGGMSTTSKISTVFEIGLSHFLHRLTVIHFL</sequence>
<reference evidence="1" key="1">
    <citation type="submission" date="2021-08" db="EMBL/GenBank/DDBJ databases">
        <title>The first chromosome-level gecko genome reveals the dynamic sex chromosomes of Neotropical dwarf geckos (Sphaerodactylidae: Sphaerodactylus).</title>
        <authorList>
            <person name="Pinto B.J."/>
            <person name="Keating S.E."/>
            <person name="Gamble T."/>
        </authorList>
    </citation>
    <scope>NUCLEOTIDE SEQUENCE</scope>
    <source>
        <strain evidence="1">TG3544</strain>
    </source>
</reference>
<evidence type="ECO:0000313" key="1">
    <source>
        <dbReference type="EMBL" id="KAH8011593.1"/>
    </source>
</evidence>
<protein>
    <submittedName>
        <fullName evidence="1">Uncharacterized protein</fullName>
    </submittedName>
</protein>
<name>A0ACB8FWA7_9SAUR</name>
<evidence type="ECO:0000313" key="2">
    <source>
        <dbReference type="Proteomes" id="UP000827872"/>
    </source>
</evidence>
<dbReference type="Proteomes" id="UP000827872">
    <property type="component" value="Linkage Group LG13"/>
</dbReference>
<organism evidence="1 2">
    <name type="scientific">Sphaerodactylus townsendi</name>
    <dbReference type="NCBI Taxonomy" id="933632"/>
    <lineage>
        <taxon>Eukaryota</taxon>
        <taxon>Metazoa</taxon>
        <taxon>Chordata</taxon>
        <taxon>Craniata</taxon>
        <taxon>Vertebrata</taxon>
        <taxon>Euteleostomi</taxon>
        <taxon>Lepidosauria</taxon>
        <taxon>Squamata</taxon>
        <taxon>Bifurcata</taxon>
        <taxon>Gekkota</taxon>
        <taxon>Sphaerodactylidae</taxon>
        <taxon>Sphaerodactylus</taxon>
    </lineage>
</organism>
<keyword evidence="2" id="KW-1185">Reference proteome</keyword>